<evidence type="ECO:0000313" key="1">
    <source>
        <dbReference type="EMBL" id="RLE14312.1"/>
    </source>
</evidence>
<dbReference type="PANTHER" id="PTHR37954">
    <property type="entry name" value="BLL4979 PROTEIN"/>
    <property type="match status" value="1"/>
</dbReference>
<dbReference type="Proteomes" id="UP000280417">
    <property type="component" value="Unassembled WGS sequence"/>
</dbReference>
<evidence type="ECO:0008006" key="3">
    <source>
        <dbReference type="Google" id="ProtNLM"/>
    </source>
</evidence>
<name>A0A662DJI7_UNCAE</name>
<protein>
    <recommendedName>
        <fullName evidence="3">DUF169 domain-containing protein</fullName>
    </recommendedName>
</protein>
<dbReference type="Pfam" id="PF02596">
    <property type="entry name" value="DUF169"/>
    <property type="match status" value="1"/>
</dbReference>
<gene>
    <name evidence="1" type="ORF">DRJ04_02645</name>
</gene>
<proteinExistence type="predicted"/>
<dbReference type="PANTHER" id="PTHR37954:SF3">
    <property type="entry name" value="DUF169 DOMAIN-CONTAINING PROTEIN"/>
    <property type="match status" value="1"/>
</dbReference>
<sequence>MEIMSLRNIHQNTEKIIKILRLRTSPLAIKMLRSEADVPREAKRPLKDMGYRLDLCQGFSMSRWEGITIAMLKEDMWCFEPVIGYGLAEPPQDFLDGNNRFPDSAMTQEAGRKWAQSFPRLKVGEYIGIVSALLNKCSFEPDMFVVYCDPSQLTQLLIAKNCIDGDDVNCRLSGHAACVYAVVPVLQNRQCLVASPCRGDRRIAMTQNNEIIFSAPTEILDDLVKALHYLEKHNWGFPWGFELKPEHKLAESYIKIGEMMGMKYR</sequence>
<organism evidence="1 2">
    <name type="scientific">Aerophobetes bacterium</name>
    <dbReference type="NCBI Taxonomy" id="2030807"/>
    <lineage>
        <taxon>Bacteria</taxon>
        <taxon>Candidatus Aerophobota</taxon>
    </lineage>
</organism>
<dbReference type="AlphaFoldDB" id="A0A662DJI7"/>
<accession>A0A662DJI7</accession>
<comment type="caution">
    <text evidence="1">The sequence shown here is derived from an EMBL/GenBank/DDBJ whole genome shotgun (WGS) entry which is preliminary data.</text>
</comment>
<evidence type="ECO:0000313" key="2">
    <source>
        <dbReference type="Proteomes" id="UP000280417"/>
    </source>
</evidence>
<reference evidence="1 2" key="1">
    <citation type="submission" date="2018-06" db="EMBL/GenBank/DDBJ databases">
        <title>Extensive metabolic versatility and redundancy in microbially diverse, dynamic hydrothermal sediments.</title>
        <authorList>
            <person name="Dombrowski N."/>
            <person name="Teske A."/>
            <person name="Baker B.J."/>
        </authorList>
    </citation>
    <scope>NUCLEOTIDE SEQUENCE [LARGE SCALE GENOMIC DNA]</scope>
    <source>
        <strain evidence="1">B3_G15</strain>
    </source>
</reference>
<dbReference type="InterPro" id="IPR003748">
    <property type="entry name" value="DUF169"/>
</dbReference>
<dbReference type="EMBL" id="QMQA01000050">
    <property type="protein sequence ID" value="RLE14312.1"/>
    <property type="molecule type" value="Genomic_DNA"/>
</dbReference>